<dbReference type="STRING" id="1572751.PK98_01650"/>
<comment type="caution">
    <text evidence="12">The sequence shown here is derived from an EMBL/GenBank/DDBJ whole genome shotgun (WGS) entry which is preliminary data.</text>
</comment>
<evidence type="ECO:0000313" key="12">
    <source>
        <dbReference type="EMBL" id="KHL25436.1"/>
    </source>
</evidence>
<dbReference type="InterPro" id="IPR006336">
    <property type="entry name" value="GCS2"/>
</dbReference>
<dbReference type="AlphaFoldDB" id="A0A0B2C0B6"/>
<dbReference type="EC" id="6.3.2.2" evidence="10"/>
<evidence type="ECO:0000256" key="8">
    <source>
        <dbReference type="ARBA" id="ARBA00022946"/>
    </source>
</evidence>
<evidence type="ECO:0000256" key="3">
    <source>
        <dbReference type="ARBA" id="ARBA00011153"/>
    </source>
</evidence>
<dbReference type="PIRSF" id="PIRSF017901">
    <property type="entry name" value="GCL"/>
    <property type="match status" value="1"/>
</dbReference>
<evidence type="ECO:0000256" key="10">
    <source>
        <dbReference type="PIRNR" id="PIRNR017901"/>
    </source>
</evidence>
<dbReference type="GO" id="GO:0005524">
    <property type="term" value="F:ATP binding"/>
    <property type="evidence" value="ECO:0007669"/>
    <property type="project" value="UniProtKB-UniRule"/>
</dbReference>
<proteinExistence type="inferred from homology"/>
<dbReference type="PANTHER" id="PTHR34378">
    <property type="entry name" value="GLUTAMATE--CYSTEINE LIGASE, CHLOROPLASTIC"/>
    <property type="match status" value="1"/>
</dbReference>
<dbReference type="GO" id="GO:0004357">
    <property type="term" value="F:glutamate-cysteine ligase activity"/>
    <property type="evidence" value="ECO:0007669"/>
    <property type="project" value="UniProtKB-UniRule"/>
</dbReference>
<comment type="subunit">
    <text evidence="3">Homodimer or monomer when oxidized or reduced, respectively.</text>
</comment>
<dbReference type="EMBL" id="JTDN01000001">
    <property type="protein sequence ID" value="KHL25436.1"/>
    <property type="molecule type" value="Genomic_DNA"/>
</dbReference>
<keyword evidence="6 10" id="KW-0547">Nucleotide-binding</keyword>
<comment type="function">
    <text evidence="10">Catalyzes the synthesis of gamma-glutamylcysteine (gamma-GC).</text>
</comment>
<keyword evidence="5" id="KW-0317">Glutathione biosynthesis</keyword>
<comment type="pathway">
    <text evidence="1">Sulfur metabolism; glutathione biosynthesis; glutathione from L-cysteine and L-glutamate: step 1/2.</text>
</comment>
<dbReference type="SUPFAM" id="SSF55931">
    <property type="entry name" value="Glutamine synthetase/guanido kinase"/>
    <property type="match status" value="1"/>
</dbReference>
<name>A0A0B2C0B6_9SPHN</name>
<dbReference type="InterPro" id="IPR014746">
    <property type="entry name" value="Gln_synth/guanido_kin_cat_dom"/>
</dbReference>
<dbReference type="PANTHER" id="PTHR34378:SF1">
    <property type="entry name" value="GLUTAMATE--CYSTEINE LIGASE, CHLOROPLASTIC"/>
    <property type="match status" value="1"/>
</dbReference>
<dbReference type="OrthoDB" id="9780152at2"/>
<evidence type="ECO:0000256" key="7">
    <source>
        <dbReference type="ARBA" id="ARBA00022840"/>
    </source>
</evidence>
<gene>
    <name evidence="12" type="ORF">PK98_01650</name>
</gene>
<organism evidence="12 13">
    <name type="scientific">Croceibacterium mercuriale</name>
    <dbReference type="NCBI Taxonomy" id="1572751"/>
    <lineage>
        <taxon>Bacteria</taxon>
        <taxon>Pseudomonadati</taxon>
        <taxon>Pseudomonadota</taxon>
        <taxon>Alphaproteobacteria</taxon>
        <taxon>Sphingomonadales</taxon>
        <taxon>Erythrobacteraceae</taxon>
        <taxon>Croceibacterium</taxon>
    </lineage>
</organism>
<dbReference type="InterPro" id="IPR035434">
    <property type="entry name" value="GCL_bact_plant"/>
</dbReference>
<evidence type="ECO:0000313" key="13">
    <source>
        <dbReference type="Proteomes" id="UP000030988"/>
    </source>
</evidence>
<keyword evidence="9 11" id="KW-1015">Disulfide bond</keyword>
<evidence type="ECO:0000256" key="11">
    <source>
        <dbReference type="PIRSR" id="PIRSR017901-50"/>
    </source>
</evidence>
<dbReference type="RefSeq" id="WP_039093796.1">
    <property type="nucleotide sequence ID" value="NZ_JTDN01000001.1"/>
</dbReference>
<sequence>MSTRTATQAAEPIIESRADLVAPMQKGEKPKADWRIGTEHEKLVYNRADHHAPSYAEPGGIRDLLLALDRFDWHPIEENGQVIAMGGADGTVSLEPAGQLELSGAPLENLHQTCAETGRHLTQVKAIGDETGTGFLGLGMWPDKRRDELPIMPKGRYEIMLRHMPCVGTMGLDMMLRTCTIQVNLDYGSEADMAKKFRTSLALQPLATALFANSPFTESQPNGFLSYRSHIWSDTDPHRTGMIPFVFDEDFGYERYVDYMLDVPMYFVFRDGRYIDAAGQSFRDFLDGRLPALPGEKPTASDWWDHLSTAFPEVRLKSFLEMRGADGGPWNRICALPAFWVGLLYDDAALDAAWDLVKGWSMEEREALRTAVPRQALDAPVPGNRRLLDLAREILPIARAGLVARNRLNASGDSEAGFLEPLEEIVASGKVPAQRLLDKFHGEWNGDISRVYEDSF</sequence>
<reference evidence="12 13" key="1">
    <citation type="submission" date="2014-11" db="EMBL/GenBank/DDBJ databases">
        <title>Draft genome sequence of Kirrobacter mercurialis.</title>
        <authorList>
            <person name="Coil D.A."/>
            <person name="Eisen J.A."/>
        </authorList>
    </citation>
    <scope>NUCLEOTIDE SEQUENCE [LARGE SCALE GENOMIC DNA]</scope>
    <source>
        <strain evidence="12 13">Coronado</strain>
    </source>
</reference>
<keyword evidence="8" id="KW-0809">Transit peptide</keyword>
<evidence type="ECO:0000256" key="1">
    <source>
        <dbReference type="ARBA" id="ARBA00005006"/>
    </source>
</evidence>
<keyword evidence="13" id="KW-1185">Reference proteome</keyword>
<comment type="similarity">
    <text evidence="10">Belongs to the glutamate--cysteine ligase type 2 family. EgtA subfamily.</text>
</comment>
<keyword evidence="7 10" id="KW-0067">ATP-binding</keyword>
<accession>A0A0B2C0B6</accession>
<evidence type="ECO:0000256" key="4">
    <source>
        <dbReference type="ARBA" id="ARBA00022598"/>
    </source>
</evidence>
<evidence type="ECO:0000256" key="2">
    <source>
        <dbReference type="ARBA" id="ARBA00010253"/>
    </source>
</evidence>
<protein>
    <recommendedName>
        <fullName evidence="10">Glutamate--cysteine ligase</fullName>
        <ecNumber evidence="10">6.3.2.2</ecNumber>
    </recommendedName>
</protein>
<feature type="disulfide bond" evidence="11">
    <location>
        <begin position="114"/>
        <end position="334"/>
    </location>
</feature>
<dbReference type="Proteomes" id="UP000030988">
    <property type="component" value="Unassembled WGS sequence"/>
</dbReference>
<dbReference type="GO" id="GO:0006750">
    <property type="term" value="P:glutathione biosynthetic process"/>
    <property type="evidence" value="ECO:0007669"/>
    <property type="project" value="UniProtKB-UniRule"/>
</dbReference>
<dbReference type="InterPro" id="IPR011556">
    <property type="entry name" value="Glut_cys_lig_pln_type"/>
</dbReference>
<evidence type="ECO:0000256" key="5">
    <source>
        <dbReference type="ARBA" id="ARBA00022684"/>
    </source>
</evidence>
<dbReference type="NCBIfam" id="TIGR01436">
    <property type="entry name" value="glu_cys_lig_pln"/>
    <property type="match status" value="1"/>
</dbReference>
<dbReference type="Gene3D" id="3.30.590.20">
    <property type="match status" value="1"/>
</dbReference>
<keyword evidence="4 10" id="KW-0436">Ligase</keyword>
<comment type="similarity">
    <text evidence="2">Belongs to the carboxylate-amine ligase family. Glutamate--cysteine ligase type 2 subfamily.</text>
</comment>
<comment type="catalytic activity">
    <reaction evidence="10">
        <text>L-cysteine + L-glutamate + ATP = gamma-L-glutamyl-L-cysteine + ADP + phosphate + H(+)</text>
        <dbReference type="Rhea" id="RHEA:13285"/>
        <dbReference type="ChEBI" id="CHEBI:15378"/>
        <dbReference type="ChEBI" id="CHEBI:29985"/>
        <dbReference type="ChEBI" id="CHEBI:30616"/>
        <dbReference type="ChEBI" id="CHEBI:35235"/>
        <dbReference type="ChEBI" id="CHEBI:43474"/>
        <dbReference type="ChEBI" id="CHEBI:58173"/>
        <dbReference type="ChEBI" id="CHEBI:456216"/>
        <dbReference type="EC" id="6.3.2.2"/>
    </reaction>
</comment>
<evidence type="ECO:0000256" key="6">
    <source>
        <dbReference type="ARBA" id="ARBA00022741"/>
    </source>
</evidence>
<dbReference type="Pfam" id="PF04107">
    <property type="entry name" value="GCS2"/>
    <property type="match status" value="1"/>
</dbReference>
<evidence type="ECO:0000256" key="9">
    <source>
        <dbReference type="ARBA" id="ARBA00023157"/>
    </source>
</evidence>